<dbReference type="EMBL" id="DVFJ01000021">
    <property type="protein sequence ID" value="HIQ71884.1"/>
    <property type="molecule type" value="Genomic_DNA"/>
</dbReference>
<proteinExistence type="predicted"/>
<evidence type="ECO:0000256" key="1">
    <source>
        <dbReference type="SAM" id="Coils"/>
    </source>
</evidence>
<name>A0A9D1CRU6_9FIRM</name>
<evidence type="ECO:0008006" key="5">
    <source>
        <dbReference type="Google" id="ProtNLM"/>
    </source>
</evidence>
<accession>A0A9D1CRU6</accession>
<keyword evidence="2" id="KW-0732">Signal</keyword>
<comment type="caution">
    <text evidence="3">The sequence shown here is derived from an EMBL/GenBank/DDBJ whole genome shotgun (WGS) entry which is preliminary data.</text>
</comment>
<dbReference type="Gene3D" id="3.40.190.10">
    <property type="entry name" value="Periplasmic binding protein-like II"/>
    <property type="match status" value="1"/>
</dbReference>
<dbReference type="SUPFAM" id="SSF53850">
    <property type="entry name" value="Periplasmic binding protein-like II"/>
    <property type="match status" value="1"/>
</dbReference>
<feature type="signal peptide" evidence="2">
    <location>
        <begin position="1"/>
        <end position="22"/>
    </location>
</feature>
<gene>
    <name evidence="3" type="ORF">IAB73_06745</name>
</gene>
<reference evidence="3" key="1">
    <citation type="submission" date="2020-10" db="EMBL/GenBank/DDBJ databases">
        <authorList>
            <person name="Gilroy R."/>
        </authorList>
    </citation>
    <scope>NUCLEOTIDE SEQUENCE</scope>
    <source>
        <strain evidence="3">ChiSxjej2B14-6234</strain>
    </source>
</reference>
<dbReference type="SUPFAM" id="SSF101898">
    <property type="entry name" value="NHL repeat"/>
    <property type="match status" value="1"/>
</dbReference>
<feature type="coiled-coil region" evidence="1">
    <location>
        <begin position="649"/>
        <end position="691"/>
    </location>
</feature>
<evidence type="ECO:0000256" key="2">
    <source>
        <dbReference type="SAM" id="SignalP"/>
    </source>
</evidence>
<evidence type="ECO:0000313" key="4">
    <source>
        <dbReference type="Proteomes" id="UP000886887"/>
    </source>
</evidence>
<sequence length="764" mass="81162">MKRVFCVLLSLLLALSGGGALASGIVLGGAPAEPAAEATAEPVVEAAARPAAPAQYAASVAFAPLAVEAQANGDALIAGAASPVAAEGKLYFVAGGAVYAYTPGEAEAEARFALPQGVRLLGGETLWGFDAATGEVGPFTAAGAIDAQARLDAAQLAAYAPYGVCRSGDFLWMLAYDAAAPTAGEEQLVRFDLTTGDSEVLSMPYALEIATYKDGGVLVLWQDLQRITDSMGTDLGIVVDAIDAQGAAAGNIASGLGAQMGGIAYDAQGDTLYCSGAGEIKQAQPDGTLQTVAYAPVTTSMTRPAAFAGGVYAVEGDDGLVLRAPGEVEDSQRLTILGGLMDDTARAFMEETGAAVTFDSSRVLTSSEAVRNDMLSGASDVDIYVLNVLLGVQPLMEKNYLAPIESEALQADVASMYPQVAQALTMDGVLYAYPQQFQLVSWAVNEDACEAVGWTQPTPTTFSELLSQLALWEAEYAEQYPDYSYTQLYLGGTQLLSQALTQYALMYATDDAPLRFDTPAFVALLEQIEGMDLGEANAEEMSTEELMSSVMAALNREALIDTLTTDVLTVSDDATPRKRPIAPMVFTEGETPAIQASLSVYVLNPNSPRLDLAVQFLEYVSAHPDDRMRIALHPQEDEPARPADYEDKVAELQGEIDALSAQLETADAVMVGELQDAIAQYESQLDVLEATYWAVSPDGIRYFRELAPYMTLGLNADFFFNVEDASATEALNDLLLRYLDGQLNAQQLVAELDQKLEMMYLEQM</sequence>
<keyword evidence="1" id="KW-0175">Coiled coil</keyword>
<organism evidence="3 4">
    <name type="scientific">Candidatus Onthenecus intestinigallinarum</name>
    <dbReference type="NCBI Taxonomy" id="2840875"/>
    <lineage>
        <taxon>Bacteria</taxon>
        <taxon>Bacillati</taxon>
        <taxon>Bacillota</taxon>
        <taxon>Clostridia</taxon>
        <taxon>Eubacteriales</taxon>
        <taxon>Candidatus Onthenecus</taxon>
    </lineage>
</organism>
<feature type="chain" id="PRO_5039242741" description="Extracellular solute-binding protein" evidence="2">
    <location>
        <begin position="23"/>
        <end position="764"/>
    </location>
</feature>
<dbReference type="Proteomes" id="UP000886887">
    <property type="component" value="Unassembled WGS sequence"/>
</dbReference>
<reference evidence="3" key="2">
    <citation type="journal article" date="2021" name="PeerJ">
        <title>Extensive microbial diversity within the chicken gut microbiome revealed by metagenomics and culture.</title>
        <authorList>
            <person name="Gilroy R."/>
            <person name="Ravi A."/>
            <person name="Getino M."/>
            <person name="Pursley I."/>
            <person name="Horton D.L."/>
            <person name="Alikhan N.F."/>
            <person name="Baker D."/>
            <person name="Gharbi K."/>
            <person name="Hall N."/>
            <person name="Watson M."/>
            <person name="Adriaenssens E.M."/>
            <person name="Foster-Nyarko E."/>
            <person name="Jarju S."/>
            <person name="Secka A."/>
            <person name="Antonio M."/>
            <person name="Oren A."/>
            <person name="Chaudhuri R.R."/>
            <person name="La Ragione R."/>
            <person name="Hildebrand F."/>
            <person name="Pallen M.J."/>
        </authorList>
    </citation>
    <scope>NUCLEOTIDE SEQUENCE</scope>
    <source>
        <strain evidence="3">ChiSxjej2B14-6234</strain>
    </source>
</reference>
<dbReference type="AlphaFoldDB" id="A0A9D1CRU6"/>
<evidence type="ECO:0000313" key="3">
    <source>
        <dbReference type="EMBL" id="HIQ71884.1"/>
    </source>
</evidence>
<protein>
    <recommendedName>
        <fullName evidence="5">Extracellular solute-binding protein</fullName>
    </recommendedName>
</protein>